<evidence type="ECO:0000256" key="1">
    <source>
        <dbReference type="ARBA" id="ARBA00004651"/>
    </source>
</evidence>
<evidence type="ECO:0000259" key="9">
    <source>
        <dbReference type="Pfam" id="PF02687"/>
    </source>
</evidence>
<feature type="transmembrane region" description="Helical" evidence="8">
    <location>
        <begin position="811"/>
        <end position="837"/>
    </location>
</feature>
<evidence type="ECO:0000256" key="5">
    <source>
        <dbReference type="ARBA" id="ARBA00023136"/>
    </source>
</evidence>
<feature type="compositionally biased region" description="Basic residues" evidence="7">
    <location>
        <begin position="423"/>
        <end position="439"/>
    </location>
</feature>
<evidence type="ECO:0000256" key="4">
    <source>
        <dbReference type="ARBA" id="ARBA00022989"/>
    </source>
</evidence>
<feature type="transmembrane region" description="Helical" evidence="8">
    <location>
        <begin position="337"/>
        <end position="357"/>
    </location>
</feature>
<keyword evidence="11" id="KW-1185">Reference proteome</keyword>
<evidence type="ECO:0000313" key="11">
    <source>
        <dbReference type="Proteomes" id="UP000716906"/>
    </source>
</evidence>
<reference evidence="10 11" key="1">
    <citation type="journal article" date="2021" name="Sci. Rep.">
        <title>The distribution of antibiotic resistance genes in chicken gut microbiota commensals.</title>
        <authorList>
            <person name="Juricova H."/>
            <person name="Matiasovicova J."/>
            <person name="Kubasova T."/>
            <person name="Cejkova D."/>
            <person name="Rychlik I."/>
        </authorList>
    </citation>
    <scope>NUCLEOTIDE SEQUENCE [LARGE SCALE GENOMIC DNA]</scope>
    <source>
        <strain evidence="10 11">An773</strain>
    </source>
</reference>
<feature type="transmembrane region" description="Helical" evidence="8">
    <location>
        <begin position="858"/>
        <end position="886"/>
    </location>
</feature>
<comment type="subcellular location">
    <subcellularLocation>
        <location evidence="1">Cell membrane</location>
        <topology evidence="1">Multi-pass membrane protein</topology>
    </subcellularLocation>
</comment>
<protein>
    <submittedName>
        <fullName evidence="10">ABC transporter permease</fullName>
    </submittedName>
</protein>
<dbReference type="RefSeq" id="WP_205156230.1">
    <property type="nucleotide sequence ID" value="NZ_JACLYY010000012.1"/>
</dbReference>
<keyword evidence="2" id="KW-1003">Cell membrane</keyword>
<dbReference type="Pfam" id="PF02687">
    <property type="entry name" value="FtsX"/>
    <property type="match status" value="2"/>
</dbReference>
<keyword evidence="5 8" id="KW-0472">Membrane</keyword>
<evidence type="ECO:0000313" key="10">
    <source>
        <dbReference type="EMBL" id="MBM6738804.1"/>
    </source>
</evidence>
<dbReference type="Proteomes" id="UP000716906">
    <property type="component" value="Unassembled WGS sequence"/>
</dbReference>
<evidence type="ECO:0000256" key="8">
    <source>
        <dbReference type="SAM" id="Phobius"/>
    </source>
</evidence>
<feature type="transmembrane region" description="Helical" evidence="8">
    <location>
        <begin position="906"/>
        <end position="925"/>
    </location>
</feature>
<feature type="domain" description="ABC3 transporter permease C-terminal" evidence="9">
    <location>
        <begin position="815"/>
        <end position="926"/>
    </location>
</feature>
<keyword evidence="4 8" id="KW-1133">Transmembrane helix</keyword>
<evidence type="ECO:0000256" key="3">
    <source>
        <dbReference type="ARBA" id="ARBA00022692"/>
    </source>
</evidence>
<feature type="region of interest" description="Disordered" evidence="7">
    <location>
        <begin position="415"/>
        <end position="440"/>
    </location>
</feature>
<comment type="similarity">
    <text evidence="6">Belongs to the ABC-4 integral membrane protein family.</text>
</comment>
<evidence type="ECO:0000256" key="2">
    <source>
        <dbReference type="ARBA" id="ARBA00022475"/>
    </source>
</evidence>
<dbReference type="InterPro" id="IPR003838">
    <property type="entry name" value="ABC3_permease_C"/>
</dbReference>
<feature type="transmembrane region" description="Helical" evidence="8">
    <location>
        <begin position="280"/>
        <end position="302"/>
    </location>
</feature>
<feature type="transmembrane region" description="Helical" evidence="8">
    <location>
        <begin position="461"/>
        <end position="482"/>
    </location>
</feature>
<evidence type="ECO:0000256" key="6">
    <source>
        <dbReference type="ARBA" id="ARBA00038076"/>
    </source>
</evidence>
<sequence length="929" mass="101788">MREHRGRIAGSARQAMRMLARRGARAAAGRNRILFFAVLFCTAALAVIFAFSTGRLEAERIRSVRQAGTAASTCLEGADISQYESIRSLSYIRAVGRKAPAGRAVSPKGEEPEGGDLKGEGYVCRLSALDETAWEIMVSPAYTGIESHYPAEEQEIMLPVRALEDLGISRPREGMEISLEVETGLFEKRRETFLLSGWYTDYTAGSGQEAQGYISEEKLEEWGGSLEEELELLILQRDTLGGQQTEERLYRDVGLETEDQRFTGGNTASYEAVRRLAGGYGAAALAAAVILTGMFFLIYNVMQISMAGDVRQMGLLHILGMTDGQLRDFYLGQLKGPILGGVLGGTALSALLLLTWVPTALGERYLGDWGGAESVTFFRPGILAACAVFALLSAGGAALPAILRVIRLSGPEASAYTGGRPGERRKRRAAAGKKKRRRPCSPGRELVFMAWQNVTRHRARFLLTVLSLFLGVEAALGALVVARGADYRGAVAQRPDFVVAGSSCYPAEEGEGDLGGDLERDPFLTGKDGFSLLYDNDYDEFSPISQEVKEQLLAAEGVDQSSVKLVEGGYLSPTFSRKGLEPLNDTDDSVKELEEEYGSSGLPVEVMLGADYCTVQILSEEEIRELTAFAREHDLEVDMESLAAGTGVLLLHDHILSPAKERLAGESVGEPITFSTLWTKEERERRMEATQEELEQMGEVERKTSRPLILCGYMDTKAEGFPDFPRSWHGENILYFVISREGFDKLPTEAKTLLVELDAEDGREADVQKDVERITAAENRRREEAGEAGVFFISAEDLLEEAGSYIFVSNLVFGVIAVLLIFAGLLNYFNVCVTEILSRRREFDMLERIGMTRRQLRWMLAAEGSFYVLAAAALLLTVGSAILAALGAFMGSRISWFAFHWPAGPAALMTAGLFVICLTVPFLACRRGR</sequence>
<feature type="transmembrane region" description="Helical" evidence="8">
    <location>
        <begin position="377"/>
        <end position="399"/>
    </location>
</feature>
<evidence type="ECO:0000256" key="7">
    <source>
        <dbReference type="SAM" id="MobiDB-lite"/>
    </source>
</evidence>
<accession>A0ABS2EAX0</accession>
<dbReference type="InterPro" id="IPR050250">
    <property type="entry name" value="Macrolide_Exporter_MacB"/>
</dbReference>
<organism evidence="10 11">
    <name type="scientific">Faecalicatena fissicatena</name>
    <dbReference type="NCBI Taxonomy" id="290055"/>
    <lineage>
        <taxon>Bacteria</taxon>
        <taxon>Bacillati</taxon>
        <taxon>Bacillota</taxon>
        <taxon>Clostridia</taxon>
        <taxon>Lachnospirales</taxon>
        <taxon>Lachnospiraceae</taxon>
        <taxon>Faecalicatena</taxon>
    </lineage>
</organism>
<dbReference type="EMBL" id="JACLYY010000012">
    <property type="protein sequence ID" value="MBM6738804.1"/>
    <property type="molecule type" value="Genomic_DNA"/>
</dbReference>
<name>A0ABS2EAX0_9FIRM</name>
<proteinExistence type="inferred from homology"/>
<gene>
    <name evidence="10" type="ORF">H7U36_11965</name>
</gene>
<feature type="domain" description="ABC3 transporter permease C-terminal" evidence="9">
    <location>
        <begin position="285"/>
        <end position="408"/>
    </location>
</feature>
<dbReference type="PANTHER" id="PTHR30572:SF4">
    <property type="entry name" value="ABC TRANSPORTER PERMEASE YTRF"/>
    <property type="match status" value="1"/>
</dbReference>
<comment type="caution">
    <text evidence="10">The sequence shown here is derived from an EMBL/GenBank/DDBJ whole genome shotgun (WGS) entry which is preliminary data.</text>
</comment>
<keyword evidence="3 8" id="KW-0812">Transmembrane</keyword>
<dbReference type="PANTHER" id="PTHR30572">
    <property type="entry name" value="MEMBRANE COMPONENT OF TRANSPORTER-RELATED"/>
    <property type="match status" value="1"/>
</dbReference>